<evidence type="ECO:0000313" key="7">
    <source>
        <dbReference type="EMBL" id="KAB1069671.1"/>
    </source>
</evidence>
<protein>
    <submittedName>
        <fullName evidence="7">TetR/AcrR family transcriptional regulator</fullName>
    </submittedName>
</protein>
<dbReference type="PROSITE" id="PS50977">
    <property type="entry name" value="HTH_TETR_2"/>
    <property type="match status" value="1"/>
</dbReference>
<keyword evidence="8" id="KW-1185">Reference proteome</keyword>
<dbReference type="SUPFAM" id="SSF46689">
    <property type="entry name" value="Homeodomain-like"/>
    <property type="match status" value="1"/>
</dbReference>
<proteinExistence type="predicted"/>
<dbReference type="InterPro" id="IPR009057">
    <property type="entry name" value="Homeodomain-like_sf"/>
</dbReference>
<evidence type="ECO:0000256" key="1">
    <source>
        <dbReference type="ARBA" id="ARBA00022491"/>
    </source>
</evidence>
<dbReference type="PANTHER" id="PTHR30055:SF175">
    <property type="entry name" value="HTH-TYPE TRANSCRIPTIONAL REPRESSOR KSTR2"/>
    <property type="match status" value="1"/>
</dbReference>
<evidence type="ECO:0000259" key="6">
    <source>
        <dbReference type="PROSITE" id="PS50977"/>
    </source>
</evidence>
<feature type="DNA-binding region" description="H-T-H motif" evidence="5">
    <location>
        <begin position="22"/>
        <end position="41"/>
    </location>
</feature>
<evidence type="ECO:0000256" key="4">
    <source>
        <dbReference type="ARBA" id="ARBA00023163"/>
    </source>
</evidence>
<dbReference type="GO" id="GO:0003700">
    <property type="term" value="F:DNA-binding transcription factor activity"/>
    <property type="evidence" value="ECO:0007669"/>
    <property type="project" value="TreeGrafter"/>
</dbReference>
<dbReference type="InterPro" id="IPR050109">
    <property type="entry name" value="HTH-type_TetR-like_transc_reg"/>
</dbReference>
<dbReference type="InterPro" id="IPR036271">
    <property type="entry name" value="Tet_transcr_reg_TetR-rel_C_sf"/>
</dbReference>
<feature type="domain" description="HTH tetR-type" evidence="6">
    <location>
        <begin position="1"/>
        <end position="59"/>
    </location>
</feature>
<gene>
    <name evidence="7" type="ORF">F6U93_02305</name>
</gene>
<dbReference type="Gene3D" id="1.10.10.60">
    <property type="entry name" value="Homeodomain-like"/>
    <property type="match status" value="1"/>
</dbReference>
<dbReference type="Pfam" id="PF00440">
    <property type="entry name" value="TetR_N"/>
    <property type="match status" value="1"/>
</dbReference>
<dbReference type="Proteomes" id="UP000441333">
    <property type="component" value="Unassembled WGS sequence"/>
</dbReference>
<reference evidence="7 8" key="1">
    <citation type="submission" date="2019-09" db="EMBL/GenBank/DDBJ databases">
        <authorList>
            <person name="Cao W.R."/>
        </authorList>
    </citation>
    <scope>NUCLEOTIDE SEQUENCE [LARGE SCALE GENOMIC DNA]</scope>
    <source>
        <strain evidence="7 8">B1N29</strain>
    </source>
</reference>
<evidence type="ECO:0000256" key="2">
    <source>
        <dbReference type="ARBA" id="ARBA00023015"/>
    </source>
</evidence>
<keyword evidence="2" id="KW-0805">Transcription regulation</keyword>
<accession>A0A6N6ML49</accession>
<keyword evidence="1" id="KW-0678">Repressor</keyword>
<dbReference type="EMBL" id="WAAT01000022">
    <property type="protein sequence ID" value="KAB1069671.1"/>
    <property type="molecule type" value="Genomic_DNA"/>
</dbReference>
<dbReference type="SUPFAM" id="SSF48498">
    <property type="entry name" value="Tetracyclin repressor-like, C-terminal domain"/>
    <property type="match status" value="1"/>
</dbReference>
<evidence type="ECO:0000256" key="3">
    <source>
        <dbReference type="ARBA" id="ARBA00023125"/>
    </source>
</evidence>
<comment type="caution">
    <text evidence="7">The sequence shown here is derived from an EMBL/GenBank/DDBJ whole genome shotgun (WGS) entry which is preliminary data.</text>
</comment>
<sequence>MKDKIIETSSELFSNLGFKSVTMDDIANEMGISKKTIYTYFDTKTKLIEATAIYKFDCISESIDCIFKMKANPVEELIKIKEFITTYMSNQKESPEFQLKKYYPQIHDLLRQKQFEVMQECVSDNLNRGITAGLYRQDIDVDFISRIYFSSMGALKDDDIFPSAQFTLKQLLDNYLEYHLRGICTPLGVDFINKKHHN</sequence>
<dbReference type="InterPro" id="IPR001647">
    <property type="entry name" value="HTH_TetR"/>
</dbReference>
<dbReference type="PANTHER" id="PTHR30055">
    <property type="entry name" value="HTH-TYPE TRANSCRIPTIONAL REGULATOR RUTR"/>
    <property type="match status" value="1"/>
</dbReference>
<dbReference type="GO" id="GO:0000976">
    <property type="term" value="F:transcription cis-regulatory region binding"/>
    <property type="evidence" value="ECO:0007669"/>
    <property type="project" value="TreeGrafter"/>
</dbReference>
<dbReference type="Gene3D" id="1.10.357.10">
    <property type="entry name" value="Tetracycline Repressor, domain 2"/>
    <property type="match status" value="1"/>
</dbReference>
<dbReference type="RefSeq" id="WP_150936798.1">
    <property type="nucleotide sequence ID" value="NZ_WAAT01000022.1"/>
</dbReference>
<dbReference type="PRINTS" id="PR00455">
    <property type="entry name" value="HTHTETR"/>
</dbReference>
<name>A0A6N6ML49_9FLAO</name>
<keyword evidence="3 5" id="KW-0238">DNA-binding</keyword>
<keyword evidence="4" id="KW-0804">Transcription</keyword>
<dbReference type="AlphaFoldDB" id="A0A6N6ML49"/>
<evidence type="ECO:0000256" key="5">
    <source>
        <dbReference type="PROSITE-ProRule" id="PRU00335"/>
    </source>
</evidence>
<organism evidence="7 8">
    <name type="scientific">Pseudotamlana haliotis</name>
    <dbReference type="NCBI Taxonomy" id="2614804"/>
    <lineage>
        <taxon>Bacteria</taxon>
        <taxon>Pseudomonadati</taxon>
        <taxon>Bacteroidota</taxon>
        <taxon>Flavobacteriia</taxon>
        <taxon>Flavobacteriales</taxon>
        <taxon>Flavobacteriaceae</taxon>
        <taxon>Pseudotamlana</taxon>
    </lineage>
</organism>
<evidence type="ECO:0000313" key="8">
    <source>
        <dbReference type="Proteomes" id="UP000441333"/>
    </source>
</evidence>